<protein>
    <submittedName>
        <fullName evidence="1">Uncharacterized protein</fullName>
    </submittedName>
</protein>
<name>A0A1R3FVF0_9ROSI</name>
<evidence type="ECO:0000313" key="2">
    <source>
        <dbReference type="Proteomes" id="UP000187203"/>
    </source>
</evidence>
<dbReference type="Proteomes" id="UP000187203">
    <property type="component" value="Unassembled WGS sequence"/>
</dbReference>
<proteinExistence type="predicted"/>
<dbReference type="EMBL" id="AWUE01024782">
    <property type="protein sequence ID" value="OMO49765.1"/>
    <property type="molecule type" value="Genomic_DNA"/>
</dbReference>
<comment type="caution">
    <text evidence="1">The sequence shown here is derived from an EMBL/GenBank/DDBJ whole genome shotgun (WGS) entry which is preliminary data.</text>
</comment>
<keyword evidence="2" id="KW-1185">Reference proteome</keyword>
<dbReference type="AlphaFoldDB" id="A0A1R3FVF0"/>
<reference evidence="2" key="1">
    <citation type="submission" date="2013-09" db="EMBL/GenBank/DDBJ databases">
        <title>Corchorus olitorius genome sequencing.</title>
        <authorList>
            <person name="Alam M."/>
            <person name="Haque M.S."/>
            <person name="Islam M.S."/>
            <person name="Emdad E.M."/>
            <person name="Islam M.M."/>
            <person name="Ahmed B."/>
            <person name="Halim A."/>
            <person name="Hossen Q.M.M."/>
            <person name="Hossain M.Z."/>
            <person name="Ahmed R."/>
            <person name="Khan M.M."/>
            <person name="Islam R."/>
            <person name="Rashid M.M."/>
            <person name="Khan S.A."/>
            <person name="Rahman M.S."/>
            <person name="Alam M."/>
            <person name="Yahiya A.S."/>
            <person name="Khan M.S."/>
            <person name="Azam M.S."/>
            <person name="Haque T."/>
            <person name="Lashkar M.Z.H."/>
            <person name="Akhand A.I."/>
            <person name="Morshed G."/>
            <person name="Roy S."/>
            <person name="Uddin K.S."/>
            <person name="Rabeya T."/>
            <person name="Hossain A.S."/>
            <person name="Chowdhury A."/>
            <person name="Snigdha A.R."/>
            <person name="Mortoza M.S."/>
            <person name="Matin S.A."/>
            <person name="Hoque S.M.E."/>
            <person name="Islam M.K."/>
            <person name="Roy D.K."/>
            <person name="Haider R."/>
            <person name="Moosa M.M."/>
            <person name="Elias S.M."/>
            <person name="Hasan A.M."/>
            <person name="Jahan S."/>
            <person name="Shafiuddin M."/>
            <person name="Mahmood N."/>
            <person name="Shommy N.S."/>
        </authorList>
    </citation>
    <scope>NUCLEOTIDE SEQUENCE [LARGE SCALE GENOMIC DNA]</scope>
    <source>
        <strain evidence="2">cv. O-4</strain>
    </source>
</reference>
<organism evidence="1 2">
    <name type="scientific">Corchorus olitorius</name>
    <dbReference type="NCBI Taxonomy" id="93759"/>
    <lineage>
        <taxon>Eukaryota</taxon>
        <taxon>Viridiplantae</taxon>
        <taxon>Streptophyta</taxon>
        <taxon>Embryophyta</taxon>
        <taxon>Tracheophyta</taxon>
        <taxon>Spermatophyta</taxon>
        <taxon>Magnoliopsida</taxon>
        <taxon>eudicotyledons</taxon>
        <taxon>Gunneridae</taxon>
        <taxon>Pentapetalae</taxon>
        <taxon>rosids</taxon>
        <taxon>malvids</taxon>
        <taxon>Malvales</taxon>
        <taxon>Malvaceae</taxon>
        <taxon>Grewioideae</taxon>
        <taxon>Apeibeae</taxon>
        <taxon>Corchorus</taxon>
    </lineage>
</organism>
<gene>
    <name evidence="1" type="ORF">COLO4_38397</name>
</gene>
<accession>A0A1R3FVF0</accession>
<sequence>MYLSSLLQPSPEPFSPIISRSSPYYLFQSLPIVYMGLSFNITPRQLVLHPLLKLSEVATPEKCHYSPVILGRWRSPEGTA</sequence>
<evidence type="ECO:0000313" key="1">
    <source>
        <dbReference type="EMBL" id="OMO49765.1"/>
    </source>
</evidence>